<dbReference type="AlphaFoldDB" id="A0A839A8X4"/>
<comment type="caution">
    <text evidence="2">The sequence shown here is derived from an EMBL/GenBank/DDBJ whole genome shotgun (WGS) entry which is preliminary data.</text>
</comment>
<name>A0A839A8X4_9HYPH</name>
<evidence type="ECO:0000313" key="2">
    <source>
        <dbReference type="EMBL" id="MBA5775791.1"/>
    </source>
</evidence>
<feature type="signal peptide" evidence="1">
    <location>
        <begin position="1"/>
        <end position="24"/>
    </location>
</feature>
<protein>
    <submittedName>
        <fullName evidence="2">Uncharacterized protein</fullName>
    </submittedName>
</protein>
<organism evidence="2 3">
    <name type="scientific">Stappia albiluteola</name>
    <dbReference type="NCBI Taxonomy" id="2758565"/>
    <lineage>
        <taxon>Bacteria</taxon>
        <taxon>Pseudomonadati</taxon>
        <taxon>Pseudomonadota</taxon>
        <taxon>Alphaproteobacteria</taxon>
        <taxon>Hyphomicrobiales</taxon>
        <taxon>Stappiaceae</taxon>
        <taxon>Stappia</taxon>
    </lineage>
</organism>
<evidence type="ECO:0000313" key="3">
    <source>
        <dbReference type="Proteomes" id="UP000541109"/>
    </source>
</evidence>
<keyword evidence="3" id="KW-1185">Reference proteome</keyword>
<feature type="chain" id="PRO_5032390828" evidence="1">
    <location>
        <begin position="25"/>
        <end position="89"/>
    </location>
</feature>
<keyword evidence="1" id="KW-0732">Signal</keyword>
<gene>
    <name evidence="2" type="ORF">H2509_01475</name>
</gene>
<dbReference type="Proteomes" id="UP000541109">
    <property type="component" value="Unassembled WGS sequence"/>
</dbReference>
<accession>A0A839A8X4</accession>
<sequence>MLTTIVRGTMAATLAAAVSFPALAGDDYWDRLQKLQELERSEAQGGPRIVGARSPFLLRFRVCQVLPTPVKDPKTGEKVYVRKEVCWFE</sequence>
<reference evidence="2 3" key="1">
    <citation type="submission" date="2020-07" db="EMBL/GenBank/DDBJ databases">
        <title>Stappia sp., F7233, whole genome shotgun sequencing project.</title>
        <authorList>
            <person name="Jiang S."/>
            <person name="Liu Z.W."/>
            <person name="Du Z.J."/>
        </authorList>
    </citation>
    <scope>NUCLEOTIDE SEQUENCE [LARGE SCALE GENOMIC DNA]</scope>
    <source>
        <strain evidence="2 3">F7233</strain>
    </source>
</reference>
<proteinExistence type="predicted"/>
<dbReference type="EMBL" id="JACFXV010000029">
    <property type="protein sequence ID" value="MBA5775791.1"/>
    <property type="molecule type" value="Genomic_DNA"/>
</dbReference>
<evidence type="ECO:0000256" key="1">
    <source>
        <dbReference type="SAM" id="SignalP"/>
    </source>
</evidence>
<dbReference type="RefSeq" id="WP_209001731.1">
    <property type="nucleotide sequence ID" value="NZ_JACFXV010000029.1"/>
</dbReference>